<proteinExistence type="predicted"/>
<gene>
    <name evidence="1" type="ORF">RFI_27599</name>
</gene>
<sequence>YTLKLVDKDIPWLYWNDFEVATDPNLSFDIFDQNNKIDTKAVHPSSQVILVEEGHCPSDSTKATAKILEHLVRVIDDEQSFCFALAAFDSLKAKLGPTTLQNVDSILASTEQIYQTLFMGKVWSELKVEQWLSSKQLFVIVKILAKDKLNSVVMQSISDSLRCFALKNSKDGTPFDKFRLIPCVNYLELSKCMINEGFNDLFQGIKFQNSKVQSIDPNDLIEVLTFGLELREDKTFIPTHWMEDHLIGLLQNHNHLVESTLQLLFDNTKCDETVKTNLWKRLWKNKKCWTLFQSRYEILFDVWKVFISNLQQYVSDFADIPNLLRGFQSKKFRELVMGSPDTINTFLNFIQEQKCMCVHARIFVSFWS</sequence>
<comment type="caution">
    <text evidence="1">The sequence shown here is derived from an EMBL/GenBank/DDBJ whole genome shotgun (WGS) entry which is preliminary data.</text>
</comment>
<accession>X6M8H6</accession>
<protein>
    <submittedName>
        <fullName evidence="1">Uncharacterized protein</fullName>
    </submittedName>
</protein>
<feature type="non-terminal residue" evidence="1">
    <location>
        <position position="1"/>
    </location>
</feature>
<keyword evidence="2" id="KW-1185">Reference proteome</keyword>
<evidence type="ECO:0000313" key="2">
    <source>
        <dbReference type="Proteomes" id="UP000023152"/>
    </source>
</evidence>
<reference evidence="1 2" key="1">
    <citation type="journal article" date="2013" name="Curr. Biol.">
        <title>The Genome of the Foraminiferan Reticulomyxa filosa.</title>
        <authorList>
            <person name="Glockner G."/>
            <person name="Hulsmann N."/>
            <person name="Schleicher M."/>
            <person name="Noegel A.A."/>
            <person name="Eichinger L."/>
            <person name="Gallinger C."/>
            <person name="Pawlowski J."/>
            <person name="Sierra R."/>
            <person name="Euteneuer U."/>
            <person name="Pillet L."/>
            <person name="Moustafa A."/>
            <person name="Platzer M."/>
            <person name="Groth M."/>
            <person name="Szafranski K."/>
            <person name="Schliwa M."/>
        </authorList>
    </citation>
    <scope>NUCLEOTIDE SEQUENCE [LARGE SCALE GENOMIC DNA]</scope>
</reference>
<dbReference type="AlphaFoldDB" id="X6M8H6"/>
<name>X6M8H6_RETFI</name>
<organism evidence="1 2">
    <name type="scientific">Reticulomyxa filosa</name>
    <dbReference type="NCBI Taxonomy" id="46433"/>
    <lineage>
        <taxon>Eukaryota</taxon>
        <taxon>Sar</taxon>
        <taxon>Rhizaria</taxon>
        <taxon>Retaria</taxon>
        <taxon>Foraminifera</taxon>
        <taxon>Monothalamids</taxon>
        <taxon>Reticulomyxidae</taxon>
        <taxon>Reticulomyxa</taxon>
    </lineage>
</organism>
<evidence type="ECO:0000313" key="1">
    <source>
        <dbReference type="EMBL" id="ETO09777.1"/>
    </source>
</evidence>
<dbReference type="EMBL" id="ASPP01023910">
    <property type="protein sequence ID" value="ETO09777.1"/>
    <property type="molecule type" value="Genomic_DNA"/>
</dbReference>
<dbReference type="Proteomes" id="UP000023152">
    <property type="component" value="Unassembled WGS sequence"/>
</dbReference>